<gene>
    <name evidence="8" type="ORF">ACFSQ0_07025</name>
</gene>
<sequence>MTFSIFKDSISKINKIELLGWEAHVKMIPDFREKELKRYPIKKESHREAAVLILFYPDQKNQTKLVLILRKTYKGVHSAQVGFPGGQVEPQDSSLQETALRETHEELGVSPKDVEVISRLSHLYIPPSNFWVYPFLGITTKTPQFVKQETEVEDVIEVKLSDFLNEDNQINTSIHTSYAKNKQVPAYRLNNHMVWGATAMMLSELKMLLKASL</sequence>
<dbReference type="PANTHER" id="PTHR12992:SF11">
    <property type="entry name" value="MITOCHONDRIAL COENZYME A DIPHOSPHATASE NUDT8"/>
    <property type="match status" value="1"/>
</dbReference>
<organism evidence="8 9">
    <name type="scientific">Mesonia sediminis</name>
    <dbReference type="NCBI Taxonomy" id="1703946"/>
    <lineage>
        <taxon>Bacteria</taxon>
        <taxon>Pseudomonadati</taxon>
        <taxon>Bacteroidota</taxon>
        <taxon>Flavobacteriia</taxon>
        <taxon>Flavobacteriales</taxon>
        <taxon>Flavobacteriaceae</taxon>
        <taxon>Mesonia</taxon>
    </lineage>
</organism>
<keyword evidence="5" id="KW-0460">Magnesium</keyword>
<evidence type="ECO:0000256" key="6">
    <source>
        <dbReference type="ARBA" id="ARBA00023211"/>
    </source>
</evidence>
<dbReference type="Gene3D" id="3.90.79.10">
    <property type="entry name" value="Nucleoside Triphosphate Pyrophosphohydrolase"/>
    <property type="match status" value="1"/>
</dbReference>
<dbReference type="PROSITE" id="PS51462">
    <property type="entry name" value="NUDIX"/>
    <property type="match status" value="1"/>
</dbReference>
<comment type="cofactor">
    <cofactor evidence="2">
        <name>Mg(2+)</name>
        <dbReference type="ChEBI" id="CHEBI:18420"/>
    </cofactor>
</comment>
<evidence type="ECO:0000256" key="4">
    <source>
        <dbReference type="ARBA" id="ARBA00022801"/>
    </source>
</evidence>
<keyword evidence="4 8" id="KW-0378">Hydrolase</keyword>
<dbReference type="CDD" id="cd03426">
    <property type="entry name" value="NUDIX_CoAse_Nudt7"/>
    <property type="match status" value="1"/>
</dbReference>
<dbReference type="EC" id="3.6.1.55" evidence="8"/>
<evidence type="ECO:0000256" key="1">
    <source>
        <dbReference type="ARBA" id="ARBA00001936"/>
    </source>
</evidence>
<reference evidence="9" key="1">
    <citation type="journal article" date="2019" name="Int. J. Syst. Evol. Microbiol.">
        <title>The Global Catalogue of Microorganisms (GCM) 10K type strain sequencing project: providing services to taxonomists for standard genome sequencing and annotation.</title>
        <authorList>
            <consortium name="The Broad Institute Genomics Platform"/>
            <consortium name="The Broad Institute Genome Sequencing Center for Infectious Disease"/>
            <person name="Wu L."/>
            <person name="Ma J."/>
        </authorList>
    </citation>
    <scope>NUCLEOTIDE SEQUENCE [LARGE SCALE GENOMIC DNA]</scope>
    <source>
        <strain evidence="9">KCTC 42255</strain>
    </source>
</reference>
<evidence type="ECO:0000259" key="7">
    <source>
        <dbReference type="PROSITE" id="PS51462"/>
    </source>
</evidence>
<dbReference type="Pfam" id="PF00293">
    <property type="entry name" value="NUDIX"/>
    <property type="match status" value="1"/>
</dbReference>
<dbReference type="SUPFAM" id="SSF55811">
    <property type="entry name" value="Nudix"/>
    <property type="match status" value="1"/>
</dbReference>
<accession>A0ABW5SDB5</accession>
<comment type="cofactor">
    <cofactor evidence="1">
        <name>Mn(2+)</name>
        <dbReference type="ChEBI" id="CHEBI:29035"/>
    </cofactor>
</comment>
<name>A0ABW5SDB5_9FLAO</name>
<keyword evidence="3" id="KW-0479">Metal-binding</keyword>
<evidence type="ECO:0000313" key="8">
    <source>
        <dbReference type="EMBL" id="MFD2697741.1"/>
    </source>
</evidence>
<dbReference type="RefSeq" id="WP_379046146.1">
    <property type="nucleotide sequence ID" value="NZ_JBHULZ010000026.1"/>
</dbReference>
<feature type="domain" description="Nudix hydrolase" evidence="7">
    <location>
        <begin position="45"/>
        <end position="183"/>
    </location>
</feature>
<evidence type="ECO:0000256" key="5">
    <source>
        <dbReference type="ARBA" id="ARBA00022842"/>
    </source>
</evidence>
<proteinExistence type="predicted"/>
<evidence type="ECO:0000313" key="9">
    <source>
        <dbReference type="Proteomes" id="UP001597357"/>
    </source>
</evidence>
<evidence type="ECO:0000256" key="2">
    <source>
        <dbReference type="ARBA" id="ARBA00001946"/>
    </source>
</evidence>
<dbReference type="InterPro" id="IPR000086">
    <property type="entry name" value="NUDIX_hydrolase_dom"/>
</dbReference>
<dbReference type="PANTHER" id="PTHR12992">
    <property type="entry name" value="NUDIX HYDROLASE"/>
    <property type="match status" value="1"/>
</dbReference>
<keyword evidence="9" id="KW-1185">Reference proteome</keyword>
<protein>
    <submittedName>
        <fullName evidence="8">NUDIX hydrolase</fullName>
        <ecNumber evidence="8">3.6.1.55</ecNumber>
    </submittedName>
</protein>
<comment type="caution">
    <text evidence="8">The sequence shown here is derived from an EMBL/GenBank/DDBJ whole genome shotgun (WGS) entry which is preliminary data.</text>
</comment>
<dbReference type="Proteomes" id="UP001597357">
    <property type="component" value="Unassembled WGS sequence"/>
</dbReference>
<evidence type="ECO:0000256" key="3">
    <source>
        <dbReference type="ARBA" id="ARBA00022723"/>
    </source>
</evidence>
<dbReference type="InterPro" id="IPR045121">
    <property type="entry name" value="CoAse"/>
</dbReference>
<dbReference type="EMBL" id="JBHULZ010000026">
    <property type="protein sequence ID" value="MFD2697741.1"/>
    <property type="molecule type" value="Genomic_DNA"/>
</dbReference>
<dbReference type="GO" id="GO:0035539">
    <property type="term" value="F:8-oxo-7,8-dihydrodeoxyguanosine triphosphate pyrophosphatase activity"/>
    <property type="evidence" value="ECO:0007669"/>
    <property type="project" value="UniProtKB-EC"/>
</dbReference>
<dbReference type="InterPro" id="IPR015797">
    <property type="entry name" value="NUDIX_hydrolase-like_dom_sf"/>
</dbReference>
<keyword evidence="6" id="KW-0464">Manganese</keyword>